<dbReference type="RefSeq" id="WP_204193877.1">
    <property type="nucleotide sequence ID" value="NZ_JAFEMC010000001.1"/>
</dbReference>
<dbReference type="InterPro" id="IPR013154">
    <property type="entry name" value="ADH-like_N"/>
</dbReference>
<dbReference type="EMBL" id="JAFEMC010000001">
    <property type="protein sequence ID" value="MBM6575212.1"/>
    <property type="molecule type" value="Genomic_DNA"/>
</dbReference>
<dbReference type="InterPro" id="IPR050700">
    <property type="entry name" value="YIM1/Zinc_Alcohol_DH_Fams"/>
</dbReference>
<dbReference type="SUPFAM" id="SSF51735">
    <property type="entry name" value="NAD(P)-binding Rossmann-fold domains"/>
    <property type="match status" value="1"/>
</dbReference>
<dbReference type="PANTHER" id="PTHR11695">
    <property type="entry name" value="ALCOHOL DEHYDROGENASE RELATED"/>
    <property type="match status" value="1"/>
</dbReference>
<dbReference type="SUPFAM" id="SSF50129">
    <property type="entry name" value="GroES-like"/>
    <property type="match status" value="1"/>
</dbReference>
<gene>
    <name evidence="3" type="ORF">ILT43_02420</name>
</gene>
<dbReference type="SMART" id="SM00829">
    <property type="entry name" value="PKS_ER"/>
    <property type="match status" value="1"/>
</dbReference>
<proteinExistence type="predicted"/>
<protein>
    <submittedName>
        <fullName evidence="3">NADP-dependent oxidoreductase</fullName>
    </submittedName>
</protein>
<feature type="domain" description="Enoyl reductase (ER)" evidence="2">
    <location>
        <begin position="16"/>
        <end position="313"/>
    </location>
</feature>
<dbReference type="Pfam" id="PF08240">
    <property type="entry name" value="ADH_N"/>
    <property type="match status" value="1"/>
</dbReference>
<reference evidence="3 4" key="1">
    <citation type="submission" date="2020-12" db="EMBL/GenBank/DDBJ databases">
        <title>Sphingomonas sp.</title>
        <authorList>
            <person name="Kim M.K."/>
        </authorList>
    </citation>
    <scope>NUCLEOTIDE SEQUENCE [LARGE SCALE GENOMIC DNA]</scope>
    <source>
        <strain evidence="3 4">BT552</strain>
    </source>
</reference>
<keyword evidence="1" id="KW-0560">Oxidoreductase</keyword>
<dbReference type="Gene3D" id="3.40.50.720">
    <property type="entry name" value="NAD(P)-binding Rossmann-like Domain"/>
    <property type="match status" value="1"/>
</dbReference>
<dbReference type="CDD" id="cd05289">
    <property type="entry name" value="MDR_like_2"/>
    <property type="match status" value="1"/>
</dbReference>
<dbReference type="Gene3D" id="3.90.180.10">
    <property type="entry name" value="Medium-chain alcohol dehydrogenases, catalytic domain"/>
    <property type="match status" value="1"/>
</dbReference>
<organism evidence="3 4">
    <name type="scientific">Sphingomonas longa</name>
    <dbReference type="NCBI Taxonomy" id="2778730"/>
    <lineage>
        <taxon>Bacteria</taxon>
        <taxon>Pseudomonadati</taxon>
        <taxon>Pseudomonadota</taxon>
        <taxon>Alphaproteobacteria</taxon>
        <taxon>Sphingomonadales</taxon>
        <taxon>Sphingomonadaceae</taxon>
        <taxon>Sphingomonas</taxon>
    </lineage>
</organism>
<dbReference type="InterPro" id="IPR002364">
    <property type="entry name" value="Quin_OxRdtase/zeta-crystal_CS"/>
</dbReference>
<evidence type="ECO:0000259" key="2">
    <source>
        <dbReference type="SMART" id="SM00829"/>
    </source>
</evidence>
<evidence type="ECO:0000313" key="4">
    <source>
        <dbReference type="Proteomes" id="UP000763641"/>
    </source>
</evidence>
<comment type="caution">
    <text evidence="3">The sequence shown here is derived from an EMBL/GenBank/DDBJ whole genome shotgun (WGS) entry which is preliminary data.</text>
</comment>
<dbReference type="InterPro" id="IPR011032">
    <property type="entry name" value="GroES-like_sf"/>
</dbReference>
<dbReference type="InterPro" id="IPR036291">
    <property type="entry name" value="NAD(P)-bd_dom_sf"/>
</dbReference>
<name>A0ABS2D2R5_9SPHN</name>
<sequence length="316" mass="34046">MTLPTTMTAVRLPRFGDAEVLTLEQVPIPQPLDDEVLVRVRAASINPVDRKMRTGKFDRLKQDALPITMGRDLAGTIEAVGTRAHYMLRQGDPVFAYLGFDRGAQAEYVVVRAVEMVAMPTSLDFVQAAAVPLAALTAWQGMFDHGGLQAGQSVLIHGGAGGVGHLAIQLAKARGATVYATCSERDLDYVRDLGADRAIDYRVQPFEEQLSDVDLVFDLIGGETRARSWGVLREGGMLVSTLDSPDPDEAARHKVRAVPRWVVDPNAAQLGEVADLIESGSVSVTVAATFPLADVAAAQHRQETGHDRGKIVLTLD</sequence>
<dbReference type="PANTHER" id="PTHR11695:SF294">
    <property type="entry name" value="RETICULON-4-INTERACTING PROTEIN 1, MITOCHONDRIAL"/>
    <property type="match status" value="1"/>
</dbReference>
<dbReference type="InterPro" id="IPR020843">
    <property type="entry name" value="ER"/>
</dbReference>
<dbReference type="PROSITE" id="PS01162">
    <property type="entry name" value="QOR_ZETA_CRYSTAL"/>
    <property type="match status" value="1"/>
</dbReference>
<accession>A0ABS2D2R5</accession>
<evidence type="ECO:0000313" key="3">
    <source>
        <dbReference type="EMBL" id="MBM6575212.1"/>
    </source>
</evidence>
<keyword evidence="4" id="KW-1185">Reference proteome</keyword>
<dbReference type="Pfam" id="PF13602">
    <property type="entry name" value="ADH_zinc_N_2"/>
    <property type="match status" value="1"/>
</dbReference>
<evidence type="ECO:0000256" key="1">
    <source>
        <dbReference type="ARBA" id="ARBA00023002"/>
    </source>
</evidence>
<dbReference type="Proteomes" id="UP000763641">
    <property type="component" value="Unassembled WGS sequence"/>
</dbReference>